<dbReference type="Gene3D" id="3.40.50.720">
    <property type="entry name" value="NAD(P)-binding Rossmann-like Domain"/>
    <property type="match status" value="1"/>
</dbReference>
<dbReference type="SUPFAM" id="SSF50129">
    <property type="entry name" value="GroES-like"/>
    <property type="match status" value="1"/>
</dbReference>
<dbReference type="KEGG" id="bcom:BAUCODRAFT_62221"/>
<dbReference type="Proteomes" id="UP000011761">
    <property type="component" value="Unassembled WGS sequence"/>
</dbReference>
<dbReference type="SUPFAM" id="SSF51735">
    <property type="entry name" value="NAD(P)-binding Rossmann-fold domains"/>
    <property type="match status" value="1"/>
</dbReference>
<evidence type="ECO:0000256" key="3">
    <source>
        <dbReference type="ARBA" id="ARBA00023002"/>
    </source>
</evidence>
<dbReference type="CDD" id="cd08249">
    <property type="entry name" value="enoyl_reductase_like"/>
    <property type="match status" value="1"/>
</dbReference>
<reference evidence="5 6" key="1">
    <citation type="journal article" date="2012" name="PLoS Pathog.">
        <title>Diverse lifestyles and strategies of plant pathogenesis encoded in the genomes of eighteen Dothideomycetes fungi.</title>
        <authorList>
            <person name="Ohm R.A."/>
            <person name="Feau N."/>
            <person name="Henrissat B."/>
            <person name="Schoch C.L."/>
            <person name="Horwitz B.A."/>
            <person name="Barry K.W."/>
            <person name="Condon B.J."/>
            <person name="Copeland A.C."/>
            <person name="Dhillon B."/>
            <person name="Glaser F."/>
            <person name="Hesse C.N."/>
            <person name="Kosti I."/>
            <person name="LaButti K."/>
            <person name="Lindquist E.A."/>
            <person name="Lucas S."/>
            <person name="Salamov A.A."/>
            <person name="Bradshaw R.E."/>
            <person name="Ciuffetti L."/>
            <person name="Hamelin R.C."/>
            <person name="Kema G.H.J."/>
            <person name="Lawrence C."/>
            <person name="Scott J.A."/>
            <person name="Spatafora J.W."/>
            <person name="Turgeon B.G."/>
            <person name="de Wit P.J.G.M."/>
            <person name="Zhong S."/>
            <person name="Goodwin S.B."/>
            <person name="Grigoriev I.V."/>
        </authorList>
    </citation>
    <scope>NUCLEOTIDE SEQUENCE [LARGE SCALE GENOMIC DNA]</scope>
    <source>
        <strain evidence="5 6">UAMH 10762</strain>
    </source>
</reference>
<name>M2MU16_BAUPA</name>
<dbReference type="OMA" id="NPIDWML"/>
<dbReference type="InterPro" id="IPR020843">
    <property type="entry name" value="ER"/>
</dbReference>
<evidence type="ECO:0000259" key="4">
    <source>
        <dbReference type="SMART" id="SM00829"/>
    </source>
</evidence>
<protein>
    <recommendedName>
        <fullName evidence="4">Enoyl reductase (ER) domain-containing protein</fullName>
    </recommendedName>
</protein>
<dbReference type="GO" id="GO:0016651">
    <property type="term" value="F:oxidoreductase activity, acting on NAD(P)H"/>
    <property type="evidence" value="ECO:0007669"/>
    <property type="project" value="InterPro"/>
</dbReference>
<dbReference type="HOGENOM" id="CLU_026673_16_1_1"/>
<dbReference type="eggNOG" id="KOG1198">
    <property type="taxonomic scope" value="Eukaryota"/>
</dbReference>
<dbReference type="Gene3D" id="3.90.180.10">
    <property type="entry name" value="Medium-chain alcohol dehydrogenases, catalytic domain"/>
    <property type="match status" value="1"/>
</dbReference>
<keyword evidence="3" id="KW-0560">Oxidoreductase</keyword>
<evidence type="ECO:0000256" key="2">
    <source>
        <dbReference type="ARBA" id="ARBA00011245"/>
    </source>
</evidence>
<dbReference type="SMART" id="SM00829">
    <property type="entry name" value="PKS_ER"/>
    <property type="match status" value="1"/>
</dbReference>
<dbReference type="InterPro" id="IPR013154">
    <property type="entry name" value="ADH-like_N"/>
</dbReference>
<dbReference type="Pfam" id="PF08240">
    <property type="entry name" value="ADH_N"/>
    <property type="match status" value="1"/>
</dbReference>
<accession>M2MU16</accession>
<dbReference type="InterPro" id="IPR047122">
    <property type="entry name" value="Trans-enoyl_RdTase-like"/>
</dbReference>
<evidence type="ECO:0000313" key="5">
    <source>
        <dbReference type="EMBL" id="EMD00417.1"/>
    </source>
</evidence>
<evidence type="ECO:0000256" key="1">
    <source>
        <dbReference type="ARBA" id="ARBA00008072"/>
    </source>
</evidence>
<proteinExistence type="inferred from homology"/>
<dbReference type="AlphaFoldDB" id="M2MU16"/>
<gene>
    <name evidence="5" type="ORF">BAUCODRAFT_62221</name>
</gene>
<dbReference type="EMBL" id="KB445550">
    <property type="protein sequence ID" value="EMD00417.1"/>
    <property type="molecule type" value="Genomic_DNA"/>
</dbReference>
<comment type="similarity">
    <text evidence="1">Belongs to the zinc-containing alcohol dehydrogenase family.</text>
</comment>
<dbReference type="InterPro" id="IPR013149">
    <property type="entry name" value="ADH-like_C"/>
</dbReference>
<dbReference type="STRING" id="717646.M2MU16"/>
<keyword evidence="6" id="KW-1185">Reference proteome</keyword>
<dbReference type="RefSeq" id="XP_007671601.1">
    <property type="nucleotide sequence ID" value="XM_007673411.1"/>
</dbReference>
<dbReference type="Pfam" id="PF00107">
    <property type="entry name" value="ADH_zinc_N"/>
    <property type="match status" value="1"/>
</dbReference>
<feature type="domain" description="Enoyl reductase (ER)" evidence="4">
    <location>
        <begin position="8"/>
        <end position="297"/>
    </location>
</feature>
<dbReference type="InterPro" id="IPR011032">
    <property type="entry name" value="GroES-like_sf"/>
</dbReference>
<dbReference type="InterPro" id="IPR036291">
    <property type="entry name" value="NAD(P)-bd_dom_sf"/>
</dbReference>
<dbReference type="PANTHER" id="PTHR45348:SF2">
    <property type="entry name" value="ZINC-TYPE ALCOHOL DEHYDROGENASE-LIKE PROTEIN C2E1P3.01"/>
    <property type="match status" value="1"/>
</dbReference>
<comment type="subunit">
    <text evidence="2">Monomer.</text>
</comment>
<evidence type="ECO:0000313" key="6">
    <source>
        <dbReference type="Proteomes" id="UP000011761"/>
    </source>
</evidence>
<organism evidence="5 6">
    <name type="scientific">Baudoinia panamericana (strain UAMH 10762)</name>
    <name type="common">Angels' share fungus</name>
    <name type="synonym">Baudoinia compniacensis (strain UAMH 10762)</name>
    <dbReference type="NCBI Taxonomy" id="717646"/>
    <lineage>
        <taxon>Eukaryota</taxon>
        <taxon>Fungi</taxon>
        <taxon>Dikarya</taxon>
        <taxon>Ascomycota</taxon>
        <taxon>Pezizomycotina</taxon>
        <taxon>Dothideomycetes</taxon>
        <taxon>Dothideomycetidae</taxon>
        <taxon>Mycosphaerellales</taxon>
        <taxon>Teratosphaeriaceae</taxon>
        <taxon>Baudoinia</taxon>
    </lineage>
</organism>
<dbReference type="PANTHER" id="PTHR45348">
    <property type="entry name" value="HYPOTHETICAL OXIDOREDUCTASE (EUROFUNG)"/>
    <property type="match status" value="1"/>
</dbReference>
<dbReference type="OrthoDB" id="48317at2759"/>
<sequence>MNAVIKLSALGQAAFVRDRPVPQPRPGYILVKTKAVALNPIDWMQIDTFPAPNALLGRDYSGVIEAVGAGVTSTKFRKGDRVCGYVLGGDHLSPENGAFAEYVLAKAEVGQFHIPASMGFEEAATLGSAVITGMCGLYLKLGLQEGAGAGNGEFILIYGGSTASAAMGIQMAVRSGYTVITTCSPHNKSFVESLGAHHIFDYRSPDCAASIRELTADKLKYLWDTIATLSTAAFCAGVMSSEGGHYVSLLPSTSLAPAKFMDATQCLGEYFEYGPARLPVPVDPAAFMFMKARGESVEQMLEARELRPHVVEVGEGGLAGVLDGVDHLRKRVVSARKLVYRIEDTPVAKASRAG</sequence>
<dbReference type="GeneID" id="19115983"/>